<gene>
    <name evidence="11" type="ORF">QYE76_045474</name>
</gene>
<dbReference type="InterPro" id="IPR001594">
    <property type="entry name" value="Palmitoyltrfase_DHHC"/>
</dbReference>
<accession>A0AAD8TN36</accession>
<keyword evidence="4 8" id="KW-0812">Transmembrane</keyword>
<comment type="similarity">
    <text evidence="2 8">Belongs to the DHHC palmitoyltransferase family.</text>
</comment>
<evidence type="ECO:0000313" key="12">
    <source>
        <dbReference type="Proteomes" id="UP001231189"/>
    </source>
</evidence>
<feature type="transmembrane region" description="Helical" evidence="8">
    <location>
        <begin position="207"/>
        <end position="229"/>
    </location>
</feature>
<keyword evidence="3 8" id="KW-0808">Transferase</keyword>
<evidence type="ECO:0000256" key="8">
    <source>
        <dbReference type="RuleBase" id="RU079119"/>
    </source>
</evidence>
<evidence type="ECO:0000256" key="7">
    <source>
        <dbReference type="ARBA" id="ARBA00023315"/>
    </source>
</evidence>
<feature type="region of interest" description="Disordered" evidence="9">
    <location>
        <begin position="113"/>
        <end position="140"/>
    </location>
</feature>
<comment type="subcellular location">
    <subcellularLocation>
        <location evidence="1">Membrane</location>
        <topology evidence="1">Multi-pass membrane protein</topology>
    </subcellularLocation>
</comment>
<dbReference type="EMBL" id="JAUUTY010000002">
    <property type="protein sequence ID" value="KAK1684626.1"/>
    <property type="molecule type" value="Genomic_DNA"/>
</dbReference>
<dbReference type="GO" id="GO:0006612">
    <property type="term" value="P:protein targeting to membrane"/>
    <property type="evidence" value="ECO:0007669"/>
    <property type="project" value="TreeGrafter"/>
</dbReference>
<dbReference type="Proteomes" id="UP001231189">
    <property type="component" value="Unassembled WGS sequence"/>
</dbReference>
<evidence type="ECO:0000256" key="3">
    <source>
        <dbReference type="ARBA" id="ARBA00022679"/>
    </source>
</evidence>
<keyword evidence="5 8" id="KW-1133">Transmembrane helix</keyword>
<evidence type="ECO:0000256" key="9">
    <source>
        <dbReference type="SAM" id="MobiDB-lite"/>
    </source>
</evidence>
<evidence type="ECO:0000256" key="2">
    <source>
        <dbReference type="ARBA" id="ARBA00008574"/>
    </source>
</evidence>
<dbReference type="GO" id="GO:0005794">
    <property type="term" value="C:Golgi apparatus"/>
    <property type="evidence" value="ECO:0007669"/>
    <property type="project" value="TreeGrafter"/>
</dbReference>
<proteinExistence type="inferred from homology"/>
<feature type="region of interest" description="Disordered" evidence="9">
    <location>
        <begin position="1"/>
        <end position="24"/>
    </location>
</feature>
<evidence type="ECO:0000256" key="5">
    <source>
        <dbReference type="ARBA" id="ARBA00022989"/>
    </source>
</evidence>
<comment type="catalytic activity">
    <reaction evidence="8">
        <text>L-cysteinyl-[protein] + hexadecanoyl-CoA = S-hexadecanoyl-L-cysteinyl-[protein] + CoA</text>
        <dbReference type="Rhea" id="RHEA:36683"/>
        <dbReference type="Rhea" id="RHEA-COMP:10131"/>
        <dbReference type="Rhea" id="RHEA-COMP:11032"/>
        <dbReference type="ChEBI" id="CHEBI:29950"/>
        <dbReference type="ChEBI" id="CHEBI:57287"/>
        <dbReference type="ChEBI" id="CHEBI:57379"/>
        <dbReference type="ChEBI" id="CHEBI:74151"/>
        <dbReference type="EC" id="2.3.1.225"/>
    </reaction>
</comment>
<name>A0AAD8TN36_LOLMU</name>
<dbReference type="Pfam" id="PF01529">
    <property type="entry name" value="DHHC"/>
    <property type="match status" value="1"/>
</dbReference>
<evidence type="ECO:0000256" key="4">
    <source>
        <dbReference type="ARBA" id="ARBA00022692"/>
    </source>
</evidence>
<dbReference type="InterPro" id="IPR039859">
    <property type="entry name" value="PFA4/ZDH16/20/ERF2-like"/>
</dbReference>
<feature type="transmembrane region" description="Helical" evidence="8">
    <location>
        <begin position="32"/>
        <end position="51"/>
    </location>
</feature>
<evidence type="ECO:0000259" key="10">
    <source>
        <dbReference type="Pfam" id="PF01529"/>
    </source>
</evidence>
<keyword evidence="7 8" id="KW-0012">Acyltransferase</keyword>
<sequence>MPCCGASDPEEGARVPSQVQRHGSHGRKPWRYVRVVVLLLHVFFTGSILLLDPTLRSQIRQGNWHMMLYGVMVLLTLLQYLYTAKSSPGYVVDMLRAGSGMHATFINTETLSKKDRPVPKDGSLNSAMSRSKIEEQNQQSATPSLLLQMMDLYPPGSNSRDLTCSSCHLIQPPRTKHCHDCDKCVLKFDHHCTWLATCIGKRNHCRFWWYLFEETTLIAWTVALYIQFLHLDMKESWLKGLTGLILLVLLILILVILLILLMLHTYLALTNQTTYEIARRRRITYLREVPSKVYPFSNGICRNLYDLCLSREKGYILEAVPPLEELEARARPYTCRDVICCRCC</sequence>
<evidence type="ECO:0000256" key="1">
    <source>
        <dbReference type="ARBA" id="ARBA00004141"/>
    </source>
</evidence>
<dbReference type="EC" id="2.3.1.225" evidence="8"/>
<reference evidence="11" key="1">
    <citation type="submission" date="2023-07" db="EMBL/GenBank/DDBJ databases">
        <title>A chromosome-level genome assembly of Lolium multiflorum.</title>
        <authorList>
            <person name="Chen Y."/>
            <person name="Copetti D."/>
            <person name="Kolliker R."/>
            <person name="Studer B."/>
        </authorList>
    </citation>
    <scope>NUCLEOTIDE SEQUENCE</scope>
    <source>
        <strain evidence="11">02402/16</strain>
        <tissue evidence="11">Leaf</tissue>
    </source>
</reference>
<keyword evidence="6 8" id="KW-0472">Membrane</keyword>
<feature type="transmembrane region" description="Helical" evidence="8">
    <location>
        <begin position="241"/>
        <end position="263"/>
    </location>
</feature>
<keyword evidence="12" id="KW-1185">Reference proteome</keyword>
<dbReference type="AlphaFoldDB" id="A0AAD8TN36"/>
<comment type="caution">
    <text evidence="11">The sequence shown here is derived from an EMBL/GenBank/DDBJ whole genome shotgun (WGS) entry which is preliminary data.</text>
</comment>
<dbReference type="GO" id="GO:0016020">
    <property type="term" value="C:membrane"/>
    <property type="evidence" value="ECO:0007669"/>
    <property type="project" value="UniProtKB-SubCell"/>
</dbReference>
<dbReference type="PROSITE" id="PS50216">
    <property type="entry name" value="DHHC"/>
    <property type="match status" value="1"/>
</dbReference>
<dbReference type="GO" id="GO:0019706">
    <property type="term" value="F:protein-cysteine S-palmitoyltransferase activity"/>
    <property type="evidence" value="ECO:0007669"/>
    <property type="project" value="UniProtKB-EC"/>
</dbReference>
<comment type="domain">
    <text evidence="8">The DHHC domain is required for palmitoyltransferase activity.</text>
</comment>
<feature type="transmembrane region" description="Helical" evidence="8">
    <location>
        <begin position="63"/>
        <end position="82"/>
    </location>
</feature>
<dbReference type="PANTHER" id="PTHR22883">
    <property type="entry name" value="ZINC FINGER DHHC DOMAIN CONTAINING PROTEIN"/>
    <property type="match status" value="1"/>
</dbReference>
<evidence type="ECO:0000256" key="6">
    <source>
        <dbReference type="ARBA" id="ARBA00023136"/>
    </source>
</evidence>
<feature type="domain" description="Palmitoyltransferase DHHC" evidence="10">
    <location>
        <begin position="159"/>
        <end position="278"/>
    </location>
</feature>
<dbReference type="PANTHER" id="PTHR22883:SF297">
    <property type="entry name" value="S-ACYLTRANSFERASE"/>
    <property type="match status" value="1"/>
</dbReference>
<dbReference type="GO" id="GO:0005783">
    <property type="term" value="C:endoplasmic reticulum"/>
    <property type="evidence" value="ECO:0007669"/>
    <property type="project" value="TreeGrafter"/>
</dbReference>
<evidence type="ECO:0000313" key="11">
    <source>
        <dbReference type="EMBL" id="KAK1684626.1"/>
    </source>
</evidence>
<organism evidence="11 12">
    <name type="scientific">Lolium multiflorum</name>
    <name type="common">Italian ryegrass</name>
    <name type="synonym">Lolium perenne subsp. multiflorum</name>
    <dbReference type="NCBI Taxonomy" id="4521"/>
    <lineage>
        <taxon>Eukaryota</taxon>
        <taxon>Viridiplantae</taxon>
        <taxon>Streptophyta</taxon>
        <taxon>Embryophyta</taxon>
        <taxon>Tracheophyta</taxon>
        <taxon>Spermatophyta</taxon>
        <taxon>Magnoliopsida</taxon>
        <taxon>Liliopsida</taxon>
        <taxon>Poales</taxon>
        <taxon>Poaceae</taxon>
        <taxon>BOP clade</taxon>
        <taxon>Pooideae</taxon>
        <taxon>Poodae</taxon>
        <taxon>Poeae</taxon>
        <taxon>Poeae Chloroplast Group 2 (Poeae type)</taxon>
        <taxon>Loliodinae</taxon>
        <taxon>Loliinae</taxon>
        <taxon>Lolium</taxon>
    </lineage>
</organism>
<protein>
    <recommendedName>
        <fullName evidence="8">S-acyltransferase</fullName>
        <ecNumber evidence="8">2.3.1.225</ecNumber>
    </recommendedName>
    <alternativeName>
        <fullName evidence="8">Palmitoyltransferase</fullName>
    </alternativeName>
</protein>